<proteinExistence type="predicted"/>
<dbReference type="EMBL" id="BAABAK010000003">
    <property type="protein sequence ID" value="GAA3955026.1"/>
    <property type="molecule type" value="Genomic_DNA"/>
</dbReference>
<dbReference type="Proteomes" id="UP001501081">
    <property type="component" value="Unassembled WGS sequence"/>
</dbReference>
<protein>
    <submittedName>
        <fullName evidence="1">Uncharacterized protein</fullName>
    </submittedName>
</protein>
<evidence type="ECO:0000313" key="1">
    <source>
        <dbReference type="EMBL" id="GAA3955026.1"/>
    </source>
</evidence>
<keyword evidence="2" id="KW-1185">Reference proteome</keyword>
<reference evidence="2" key="1">
    <citation type="journal article" date="2019" name="Int. J. Syst. Evol. Microbiol.">
        <title>The Global Catalogue of Microorganisms (GCM) 10K type strain sequencing project: providing services to taxonomists for standard genome sequencing and annotation.</title>
        <authorList>
            <consortium name="The Broad Institute Genomics Platform"/>
            <consortium name="The Broad Institute Genome Sequencing Center for Infectious Disease"/>
            <person name="Wu L."/>
            <person name="Ma J."/>
        </authorList>
    </citation>
    <scope>NUCLEOTIDE SEQUENCE [LARGE SCALE GENOMIC DNA]</scope>
    <source>
        <strain evidence="2">JCM 17338</strain>
    </source>
</reference>
<name>A0ABP7NVU1_9SPHI</name>
<accession>A0ABP7NVU1</accession>
<organism evidence="1 2">
    <name type="scientific">Pedobacter ginsengiterrae</name>
    <dbReference type="NCBI Taxonomy" id="871696"/>
    <lineage>
        <taxon>Bacteria</taxon>
        <taxon>Pseudomonadati</taxon>
        <taxon>Bacteroidota</taxon>
        <taxon>Sphingobacteriia</taxon>
        <taxon>Sphingobacteriales</taxon>
        <taxon>Sphingobacteriaceae</taxon>
        <taxon>Pedobacter</taxon>
    </lineage>
</organism>
<evidence type="ECO:0000313" key="2">
    <source>
        <dbReference type="Proteomes" id="UP001501081"/>
    </source>
</evidence>
<comment type="caution">
    <text evidence="1">The sequence shown here is derived from an EMBL/GenBank/DDBJ whole genome shotgun (WGS) entry which is preliminary data.</text>
</comment>
<gene>
    <name evidence="1" type="ORF">GCM10022246_06420</name>
</gene>
<sequence length="63" mass="7408">MINVTYKTSLRKLNRVKIGDEIVDEYENQGKVVKINKTKSTIGREYLFLLDNRQMIYILSEAI</sequence>